<organism evidence="3 4">
    <name type="scientific">Cannabis sativa</name>
    <name type="common">Hemp</name>
    <name type="synonym">Marijuana</name>
    <dbReference type="NCBI Taxonomy" id="3483"/>
    <lineage>
        <taxon>Eukaryota</taxon>
        <taxon>Viridiplantae</taxon>
        <taxon>Streptophyta</taxon>
        <taxon>Embryophyta</taxon>
        <taxon>Tracheophyta</taxon>
        <taxon>Spermatophyta</taxon>
        <taxon>Magnoliopsida</taxon>
        <taxon>eudicotyledons</taxon>
        <taxon>Gunneridae</taxon>
        <taxon>Pentapetalae</taxon>
        <taxon>rosids</taxon>
        <taxon>fabids</taxon>
        <taxon>Rosales</taxon>
        <taxon>Cannabaceae</taxon>
        <taxon>Cannabis</taxon>
    </lineage>
</organism>
<feature type="transmembrane region" description="Helical" evidence="2">
    <location>
        <begin position="26"/>
        <end position="47"/>
    </location>
</feature>
<keyword evidence="2" id="KW-1133">Transmembrane helix</keyword>
<keyword evidence="2" id="KW-0812">Transmembrane</keyword>
<feature type="transmembrane region" description="Helical" evidence="2">
    <location>
        <begin position="138"/>
        <end position="156"/>
    </location>
</feature>
<dbReference type="EMBL" id="JAATIQ010000011">
    <property type="protein sequence ID" value="KAF4401733.1"/>
    <property type="molecule type" value="Genomic_DNA"/>
</dbReference>
<dbReference type="PANTHER" id="PTHR36042">
    <property type="entry name" value="OS05G0490900 PROTEIN"/>
    <property type="match status" value="1"/>
</dbReference>
<evidence type="ECO:0000313" key="3">
    <source>
        <dbReference type="EMBL" id="KAF4401733.1"/>
    </source>
</evidence>
<keyword evidence="2" id="KW-0472">Membrane</keyword>
<comment type="caution">
    <text evidence="3">The sequence shown here is derived from an EMBL/GenBank/DDBJ whole genome shotgun (WGS) entry which is preliminary data.</text>
</comment>
<evidence type="ECO:0000256" key="1">
    <source>
        <dbReference type="SAM" id="MobiDB-lite"/>
    </source>
</evidence>
<proteinExistence type="predicted"/>
<evidence type="ECO:0000256" key="2">
    <source>
        <dbReference type="SAM" id="Phobius"/>
    </source>
</evidence>
<feature type="transmembrane region" description="Helical" evidence="2">
    <location>
        <begin position="176"/>
        <end position="198"/>
    </location>
</feature>
<dbReference type="AlphaFoldDB" id="A0A7J6I2I4"/>
<accession>A0A7J6I2I4</accession>
<sequence length="218" mass="24035">MLSVLCVCSVTEDKGRGLDFKSNQHIYMVVMAVNVLTSCSLSVTRGFRKNEPLYPKSFLGNRHRILVQFTGKGSQSQCFYGNKMLCPKLTVYAVTKGSAESSKSEETVPSWAKPDSEEPPPWAQGETQKAASENGFEVPFFVYLLSSAITAIAAIGSVFEYANQKPVFGVVNPDSIFYAPLLGFFAFTGIPTSAYLWFKSVQVANKEAEEQDKKDGYM</sequence>
<reference evidence="3 4" key="1">
    <citation type="journal article" date="2020" name="bioRxiv">
        <title>Sequence and annotation of 42 cannabis genomes reveals extensive copy number variation in cannabinoid synthesis and pathogen resistance genes.</title>
        <authorList>
            <person name="Mckernan K.J."/>
            <person name="Helbert Y."/>
            <person name="Kane L.T."/>
            <person name="Ebling H."/>
            <person name="Zhang L."/>
            <person name="Liu B."/>
            <person name="Eaton Z."/>
            <person name="Mclaughlin S."/>
            <person name="Kingan S."/>
            <person name="Baybayan P."/>
            <person name="Concepcion G."/>
            <person name="Jordan M."/>
            <person name="Riva A."/>
            <person name="Barbazuk W."/>
            <person name="Harkins T."/>
        </authorList>
    </citation>
    <scope>NUCLEOTIDE SEQUENCE [LARGE SCALE GENOMIC DNA]</scope>
    <source>
        <strain evidence="4">cv. Jamaican Lion 4</strain>
        <tissue evidence="3">Leaf</tissue>
    </source>
</reference>
<evidence type="ECO:0000313" key="4">
    <source>
        <dbReference type="Proteomes" id="UP000583929"/>
    </source>
</evidence>
<protein>
    <submittedName>
        <fullName evidence="3">Uncharacterized protein</fullName>
    </submittedName>
</protein>
<dbReference type="PANTHER" id="PTHR36042:SF1">
    <property type="entry name" value="OS05G0490900 PROTEIN"/>
    <property type="match status" value="1"/>
</dbReference>
<keyword evidence="4" id="KW-1185">Reference proteome</keyword>
<name>A0A7J6I2I4_CANSA</name>
<gene>
    <name evidence="3" type="ORF">G4B88_000781</name>
</gene>
<dbReference type="Proteomes" id="UP000583929">
    <property type="component" value="Unassembled WGS sequence"/>
</dbReference>
<feature type="region of interest" description="Disordered" evidence="1">
    <location>
        <begin position="103"/>
        <end position="128"/>
    </location>
</feature>